<accession>A0A1L7WJ56</accession>
<keyword evidence="3" id="KW-0812">Transmembrane</keyword>
<sequence>MSRNQIPPPFSEGVGYGIIVGLGTAFALGMGAVSWGLECYFAEVQTSEMFMTAKHSVKTGLTASAVVSSWTIAATLLTSTTGKPSTHRYLKCSLTYMFQRDTSTASPVLSAVILSPLISSAAAIAAWLATAYTHYGSVTIATTSESLPLVAGNMVSLCGPIILTPLVTYLGPDNYDWELLKGIKQMDDAGEPPAILSSTPQALEAVTDKEHHDKGLLLRARKWSIIASVAMTLAYLILWPIPMYGTSYVFSKGFFKGWIVFVFLWAFYASSVITLLPIWEGRHSIKYFVLFMVGRSKRTKGGNATAVTDGVEAHSTSESGTKAEGLVVTEKKSEIPKSDTS</sequence>
<feature type="transmembrane region" description="Helical" evidence="3">
    <location>
        <begin position="108"/>
        <end position="129"/>
    </location>
</feature>
<feature type="transmembrane region" description="Helical" evidence="3">
    <location>
        <begin position="223"/>
        <end position="245"/>
    </location>
</feature>
<keyword evidence="3" id="KW-1133">Transmembrane helix</keyword>
<proteinExistence type="predicted"/>
<dbReference type="AlphaFoldDB" id="A0A1L7WJ56"/>
<protein>
    <recommendedName>
        <fullName evidence="6">DUR3-Urea permease</fullName>
    </recommendedName>
</protein>
<dbReference type="Proteomes" id="UP000184330">
    <property type="component" value="Unassembled WGS sequence"/>
</dbReference>
<dbReference type="STRING" id="576137.A0A1L7WJ56"/>
<evidence type="ECO:0000313" key="4">
    <source>
        <dbReference type="EMBL" id="CZR52802.1"/>
    </source>
</evidence>
<evidence type="ECO:0000256" key="1">
    <source>
        <dbReference type="ARBA" id="ARBA00022448"/>
    </source>
</evidence>
<dbReference type="InterPro" id="IPR031155">
    <property type="entry name" value="DUR"/>
</dbReference>
<evidence type="ECO:0008006" key="6">
    <source>
        <dbReference type="Google" id="ProtNLM"/>
    </source>
</evidence>
<dbReference type="PANTHER" id="PTHR46154">
    <property type="match status" value="1"/>
</dbReference>
<feature type="transmembrane region" description="Helical" evidence="3">
    <location>
        <begin position="149"/>
        <end position="171"/>
    </location>
</feature>
<evidence type="ECO:0000256" key="3">
    <source>
        <dbReference type="SAM" id="Phobius"/>
    </source>
</evidence>
<dbReference type="GO" id="GO:0015489">
    <property type="term" value="F:putrescine transmembrane transporter activity"/>
    <property type="evidence" value="ECO:0007669"/>
    <property type="project" value="TreeGrafter"/>
</dbReference>
<name>A0A1L7WJ56_9HELO</name>
<keyword evidence="3" id="KW-0472">Membrane</keyword>
<keyword evidence="1" id="KW-0813">Transport</keyword>
<dbReference type="OrthoDB" id="6132759at2759"/>
<feature type="transmembrane region" description="Helical" evidence="3">
    <location>
        <begin position="257"/>
        <end position="279"/>
    </location>
</feature>
<dbReference type="PANTHER" id="PTHR46154:SF4">
    <property type="entry name" value="UREA ACTIVE TRANSPORTER"/>
    <property type="match status" value="1"/>
</dbReference>
<dbReference type="GO" id="GO:0005886">
    <property type="term" value="C:plasma membrane"/>
    <property type="evidence" value="ECO:0007669"/>
    <property type="project" value="TreeGrafter"/>
</dbReference>
<evidence type="ECO:0000256" key="2">
    <source>
        <dbReference type="SAM" id="MobiDB-lite"/>
    </source>
</evidence>
<feature type="compositionally biased region" description="Basic and acidic residues" evidence="2">
    <location>
        <begin position="329"/>
        <end position="341"/>
    </location>
</feature>
<dbReference type="EMBL" id="FJOG01000003">
    <property type="protein sequence ID" value="CZR52802.1"/>
    <property type="molecule type" value="Genomic_DNA"/>
</dbReference>
<feature type="region of interest" description="Disordered" evidence="2">
    <location>
        <begin position="300"/>
        <end position="341"/>
    </location>
</feature>
<dbReference type="GO" id="GO:0015204">
    <property type="term" value="F:urea transmembrane transporter activity"/>
    <property type="evidence" value="ECO:0007669"/>
    <property type="project" value="InterPro"/>
</dbReference>
<evidence type="ECO:0000313" key="5">
    <source>
        <dbReference type="Proteomes" id="UP000184330"/>
    </source>
</evidence>
<organism evidence="4 5">
    <name type="scientific">Phialocephala subalpina</name>
    <dbReference type="NCBI Taxonomy" id="576137"/>
    <lineage>
        <taxon>Eukaryota</taxon>
        <taxon>Fungi</taxon>
        <taxon>Dikarya</taxon>
        <taxon>Ascomycota</taxon>
        <taxon>Pezizomycotina</taxon>
        <taxon>Leotiomycetes</taxon>
        <taxon>Helotiales</taxon>
        <taxon>Mollisiaceae</taxon>
        <taxon>Phialocephala</taxon>
        <taxon>Phialocephala fortinii species complex</taxon>
    </lineage>
</organism>
<feature type="transmembrane region" description="Helical" evidence="3">
    <location>
        <begin position="16"/>
        <end position="41"/>
    </location>
</feature>
<gene>
    <name evidence="4" type="ORF">PAC_02679</name>
</gene>
<reference evidence="4 5" key="1">
    <citation type="submission" date="2016-03" db="EMBL/GenBank/DDBJ databases">
        <authorList>
            <person name="Ploux O."/>
        </authorList>
    </citation>
    <scope>NUCLEOTIDE SEQUENCE [LARGE SCALE GENOMIC DNA]</scope>
    <source>
        <strain evidence="4 5">UAMH 11012</strain>
    </source>
</reference>
<dbReference type="GO" id="GO:0015606">
    <property type="term" value="F:spermidine transmembrane transporter activity"/>
    <property type="evidence" value="ECO:0007669"/>
    <property type="project" value="TreeGrafter"/>
</dbReference>
<keyword evidence="5" id="KW-1185">Reference proteome</keyword>